<proteinExistence type="predicted"/>
<dbReference type="Proteomes" id="UP000679992">
    <property type="component" value="Unassembled WGS sequence"/>
</dbReference>
<organism evidence="4 5">
    <name type="scientific">Paenibacillus vini</name>
    <dbReference type="NCBI Taxonomy" id="1476024"/>
    <lineage>
        <taxon>Bacteria</taxon>
        <taxon>Bacillati</taxon>
        <taxon>Bacillota</taxon>
        <taxon>Bacilli</taxon>
        <taxon>Bacillales</taxon>
        <taxon>Paenibacillaceae</taxon>
        <taxon>Paenibacillus</taxon>
    </lineage>
</organism>
<dbReference type="Gene3D" id="3.40.50.150">
    <property type="entry name" value="Vaccinia Virus protein VP39"/>
    <property type="match status" value="1"/>
</dbReference>
<evidence type="ECO:0000256" key="1">
    <source>
        <dbReference type="ARBA" id="ARBA00022603"/>
    </source>
</evidence>
<evidence type="ECO:0000313" key="4">
    <source>
        <dbReference type="EMBL" id="GIP51347.1"/>
    </source>
</evidence>
<name>A0ABQ4M5Z8_9BACL</name>
<dbReference type="PANTHER" id="PTHR13610">
    <property type="entry name" value="METHYLTRANSFERASE DOMAIN-CONTAINING PROTEIN"/>
    <property type="match status" value="1"/>
</dbReference>
<dbReference type="PANTHER" id="PTHR13610:SF11">
    <property type="entry name" value="METHYLTRANSFERASE DOMAIN-CONTAINING PROTEIN"/>
    <property type="match status" value="1"/>
</dbReference>
<dbReference type="CDD" id="cd02440">
    <property type="entry name" value="AdoMet_MTases"/>
    <property type="match status" value="1"/>
</dbReference>
<dbReference type="EMBL" id="BOSL01000001">
    <property type="protein sequence ID" value="GIP51347.1"/>
    <property type="molecule type" value="Genomic_DNA"/>
</dbReference>
<dbReference type="InterPro" id="IPR026170">
    <property type="entry name" value="FAM173A/B"/>
</dbReference>
<gene>
    <name evidence="4" type="ORF">J42TS3_03820</name>
</gene>
<keyword evidence="1" id="KW-0489">Methyltransferase</keyword>
<sequence length="184" mass="20515">MTISAHTLLSGLFLFIALLAALSIVFSSWRNGISPMPTSAPVRQAVITELSKLSGIETIIEAGSGWGTLAFQASRLNPGWRIIGIENSPVPLAVSRLISRWQSNRNTVFINKDLYEYAFEEADAVLCYLYPGAMSRLDPIFREKLASGTYVISICFALPGWTPERVVTCRDMYRTKIYLYKTPL</sequence>
<protein>
    <recommendedName>
        <fullName evidence="6">SAM-dependent methyltransferase</fullName>
    </recommendedName>
</protein>
<keyword evidence="5" id="KW-1185">Reference proteome</keyword>
<evidence type="ECO:0000256" key="2">
    <source>
        <dbReference type="ARBA" id="ARBA00022679"/>
    </source>
</evidence>
<evidence type="ECO:0000256" key="3">
    <source>
        <dbReference type="ARBA" id="ARBA00022691"/>
    </source>
</evidence>
<reference evidence="4 5" key="1">
    <citation type="submission" date="2021-03" db="EMBL/GenBank/DDBJ databases">
        <title>Antimicrobial resistance genes in bacteria isolated from Japanese honey, and their potential for conferring macrolide and lincosamide resistance in the American foulbrood pathogen Paenibacillus larvae.</title>
        <authorList>
            <person name="Okamoto M."/>
            <person name="Kumagai M."/>
            <person name="Kanamori H."/>
            <person name="Takamatsu D."/>
        </authorList>
    </citation>
    <scope>NUCLEOTIDE SEQUENCE [LARGE SCALE GENOMIC DNA]</scope>
    <source>
        <strain evidence="4 5">J42TS3</strain>
    </source>
</reference>
<dbReference type="SUPFAM" id="SSF53335">
    <property type="entry name" value="S-adenosyl-L-methionine-dependent methyltransferases"/>
    <property type="match status" value="1"/>
</dbReference>
<comment type="caution">
    <text evidence="4">The sequence shown here is derived from an EMBL/GenBank/DDBJ whole genome shotgun (WGS) entry which is preliminary data.</text>
</comment>
<evidence type="ECO:0000313" key="5">
    <source>
        <dbReference type="Proteomes" id="UP000679992"/>
    </source>
</evidence>
<keyword evidence="2" id="KW-0808">Transferase</keyword>
<dbReference type="RefSeq" id="WP_213653557.1">
    <property type="nucleotide sequence ID" value="NZ_BOSL01000001.1"/>
</dbReference>
<accession>A0ABQ4M5Z8</accession>
<keyword evidence="3" id="KW-0949">S-adenosyl-L-methionine</keyword>
<evidence type="ECO:0008006" key="6">
    <source>
        <dbReference type="Google" id="ProtNLM"/>
    </source>
</evidence>
<dbReference type="InterPro" id="IPR029063">
    <property type="entry name" value="SAM-dependent_MTases_sf"/>
</dbReference>